<evidence type="ECO:0000256" key="13">
    <source>
        <dbReference type="ARBA" id="ARBA00023136"/>
    </source>
</evidence>
<keyword evidence="9 20" id="KW-0812">Transmembrane</keyword>
<accession>A0A0L6VJQ8</accession>
<evidence type="ECO:0000256" key="2">
    <source>
        <dbReference type="ARBA" id="ARBA00004141"/>
    </source>
</evidence>
<dbReference type="EC" id="2.7.7.41" evidence="6"/>
<dbReference type="PANTHER" id="PTHR13773:SF8">
    <property type="entry name" value="PHOSPHATIDATE CYTIDYLYLTRANSFERASE, PHOTORECEPTOR-SPECIFIC"/>
    <property type="match status" value="1"/>
</dbReference>
<keyword evidence="13 20" id="KW-0472">Membrane</keyword>
<dbReference type="GO" id="GO:0004605">
    <property type="term" value="F:phosphatidate cytidylyltransferase activity"/>
    <property type="evidence" value="ECO:0007669"/>
    <property type="project" value="UniProtKB-EC"/>
</dbReference>
<evidence type="ECO:0000256" key="18">
    <source>
        <dbReference type="ARBA" id="ARBA00033406"/>
    </source>
</evidence>
<comment type="subcellular location">
    <subcellularLocation>
        <location evidence="2">Membrane</location>
        <topology evidence="2">Multi-pass membrane protein</topology>
    </subcellularLocation>
</comment>
<evidence type="ECO:0000256" key="8">
    <source>
        <dbReference type="ARBA" id="ARBA00022679"/>
    </source>
</evidence>
<comment type="similarity">
    <text evidence="5">Belongs to the CDS family.</text>
</comment>
<evidence type="ECO:0000256" key="9">
    <source>
        <dbReference type="ARBA" id="ARBA00022692"/>
    </source>
</evidence>
<feature type="transmembrane region" description="Helical" evidence="20">
    <location>
        <begin position="432"/>
        <end position="450"/>
    </location>
</feature>
<comment type="caution">
    <text evidence="21">The sequence shown here is derived from an EMBL/GenBank/DDBJ whole genome shotgun (WGS) entry which is preliminary data.</text>
</comment>
<feature type="transmembrane region" description="Helical" evidence="20">
    <location>
        <begin position="268"/>
        <end position="301"/>
    </location>
</feature>
<evidence type="ECO:0000256" key="14">
    <source>
        <dbReference type="ARBA" id="ARBA00023209"/>
    </source>
</evidence>
<dbReference type="PANTHER" id="PTHR13773">
    <property type="entry name" value="PHOSPHATIDATE CYTIDYLYLTRANSFERASE"/>
    <property type="match status" value="1"/>
</dbReference>
<dbReference type="Proteomes" id="UP000037035">
    <property type="component" value="Unassembled WGS sequence"/>
</dbReference>
<keyword evidence="10" id="KW-0548">Nucleotidyltransferase</keyword>
<feature type="compositionally biased region" description="Polar residues" evidence="19">
    <location>
        <begin position="110"/>
        <end position="126"/>
    </location>
</feature>
<evidence type="ECO:0000256" key="15">
    <source>
        <dbReference type="ARBA" id="ARBA00023264"/>
    </source>
</evidence>
<feature type="compositionally biased region" description="Low complexity" evidence="19">
    <location>
        <begin position="187"/>
        <end position="200"/>
    </location>
</feature>
<dbReference type="OrthoDB" id="10260889at2759"/>
<evidence type="ECO:0000313" key="22">
    <source>
        <dbReference type="Proteomes" id="UP000037035"/>
    </source>
</evidence>
<name>A0A0L6VJQ8_9BASI</name>
<keyword evidence="22" id="KW-1185">Reference proteome</keyword>
<gene>
    <name evidence="21" type="ORF">VP01_1568g3</name>
</gene>
<protein>
    <recommendedName>
        <fullName evidence="6">phosphatidate cytidylyltransferase</fullName>
        <ecNumber evidence="6">2.7.7.41</ecNumber>
    </recommendedName>
    <alternativeName>
        <fullName evidence="16">CDP-diacylglycerol synthase</fullName>
    </alternativeName>
    <alternativeName>
        <fullName evidence="17">CDP-diglyceride pyrophosphorylase</fullName>
    </alternativeName>
    <alternativeName>
        <fullName evidence="18">CDP-diglyceride synthase</fullName>
    </alternativeName>
</protein>
<feature type="region of interest" description="Disordered" evidence="19">
    <location>
        <begin position="1"/>
        <end position="202"/>
    </location>
</feature>
<dbReference type="Pfam" id="PF01148">
    <property type="entry name" value="CTP_transf_1"/>
    <property type="match status" value="2"/>
</dbReference>
<evidence type="ECO:0000313" key="21">
    <source>
        <dbReference type="EMBL" id="KNZ60340.1"/>
    </source>
</evidence>
<feature type="compositionally biased region" description="Low complexity" evidence="19">
    <location>
        <begin position="136"/>
        <end position="161"/>
    </location>
</feature>
<evidence type="ECO:0000256" key="6">
    <source>
        <dbReference type="ARBA" id="ARBA00012487"/>
    </source>
</evidence>
<dbReference type="GO" id="GO:0005789">
    <property type="term" value="C:endoplasmic reticulum membrane"/>
    <property type="evidence" value="ECO:0007669"/>
    <property type="project" value="TreeGrafter"/>
</dbReference>
<organism evidence="21 22">
    <name type="scientific">Puccinia sorghi</name>
    <dbReference type="NCBI Taxonomy" id="27349"/>
    <lineage>
        <taxon>Eukaryota</taxon>
        <taxon>Fungi</taxon>
        <taxon>Dikarya</taxon>
        <taxon>Basidiomycota</taxon>
        <taxon>Pucciniomycotina</taxon>
        <taxon>Pucciniomycetes</taxon>
        <taxon>Pucciniales</taxon>
        <taxon>Pucciniaceae</taxon>
        <taxon>Puccinia</taxon>
    </lineage>
</organism>
<comment type="pathway">
    <text evidence="4">Lipid metabolism.</text>
</comment>
<dbReference type="STRING" id="27349.A0A0L6VJQ8"/>
<keyword evidence="14" id="KW-0594">Phospholipid biosynthesis</keyword>
<keyword evidence="15" id="KW-1208">Phospholipid metabolism</keyword>
<evidence type="ECO:0000256" key="3">
    <source>
        <dbReference type="ARBA" id="ARBA00005119"/>
    </source>
</evidence>
<reference evidence="21 22" key="1">
    <citation type="submission" date="2015-08" db="EMBL/GenBank/DDBJ databases">
        <title>Next Generation Sequencing and Analysis of the Genome of Puccinia sorghi L Schw, the Causal Agent of Maize Common Rust.</title>
        <authorList>
            <person name="Rochi L."/>
            <person name="Burguener G."/>
            <person name="Darino M."/>
            <person name="Turjanski A."/>
            <person name="Kreff E."/>
            <person name="Dieguez M.J."/>
            <person name="Sacco F."/>
        </authorList>
    </citation>
    <scope>NUCLEOTIDE SEQUENCE [LARGE SCALE GENOMIC DNA]</scope>
    <source>
        <strain evidence="21 22">RO10H11247</strain>
    </source>
</reference>
<evidence type="ECO:0000256" key="20">
    <source>
        <dbReference type="SAM" id="Phobius"/>
    </source>
</evidence>
<dbReference type="EMBL" id="LAVV01006318">
    <property type="protein sequence ID" value="KNZ60340.1"/>
    <property type="molecule type" value="Genomic_DNA"/>
</dbReference>
<evidence type="ECO:0000256" key="4">
    <source>
        <dbReference type="ARBA" id="ARBA00005189"/>
    </source>
</evidence>
<comment type="pathway">
    <text evidence="3">Phospholipid metabolism; CDP-diacylglycerol biosynthesis; CDP-diacylglycerol from sn-glycerol 3-phosphate: step 3/3.</text>
</comment>
<feature type="transmembrane region" description="Helical" evidence="20">
    <location>
        <begin position="612"/>
        <end position="634"/>
    </location>
</feature>
<dbReference type="AlphaFoldDB" id="A0A0L6VJQ8"/>
<feature type="transmembrane region" description="Helical" evidence="20">
    <location>
        <begin position="403"/>
        <end position="420"/>
    </location>
</feature>
<keyword evidence="11 20" id="KW-1133">Transmembrane helix</keyword>
<keyword evidence="12" id="KW-0443">Lipid metabolism</keyword>
<dbReference type="GO" id="GO:0016024">
    <property type="term" value="P:CDP-diacylglycerol biosynthetic process"/>
    <property type="evidence" value="ECO:0007669"/>
    <property type="project" value="UniProtKB-UniPathway"/>
</dbReference>
<keyword evidence="8" id="KW-0808">Transferase</keyword>
<proteinExistence type="inferred from homology"/>
<sequence length="729" mass="81824">MSKRPTPAFASGGSFQALAIDHLDSSSSEEEHEEDQPQKTVESGTQQPNSKNKKKKTNTKPQQKAPLQPAAGKKNINRLTRTTTSALENSKQKKLIPSSTAPPRQEEAGSIQSKQAHSLKNLSIPPSEQLGKLPVNSDSTPITSPSNSTTTSVITSPSTTDFGDQEELDQPVPPAENSYTHQNLRPSLHSTQSQSHSSSLYPTPIITSNAHSSIPSPLPSASPTPTHQTHLLVRSESFSKGQPESVAISQFGADHTPGKKWQTILTRVFWSLIMVSGFITLMALGHVYLIILVFIIQLLVFREVTNLFQVGYKASAKEHAKKLQAQAHHQHHQHLSLSVTAATLKERKKIKDVSHKNRVNKLMSWYFFGVANYFLYGESIIYYFKHIVFIDEYLIPFARHHRFISLMMYLIGFLGFVTNLDRGHLRRQFGLFSWIHMSLLLIIVFGQFMVNNILEGLIWFWVPASLVIMNDVAAYVFGNPFSSSLFLQTLFLSSLVFFLLFSLGMMFGKHQLIKLSPKKTVEGFVGGFFMTVIFGVLWGSLFMGWNYMICPVKDLGMTAFSDVQCEPNEVFKWRSIETGRLLADELRLTIPHQGTAAMVERLLPSQLWWTPFQLHCLVLATFAGLVAPFGGFFASGFKRAFNVKDFGHTIPGHGGLTDRFIMGVFTYFYYSSMIKEDDDGLMRSIENNKFKFSAQSVLQIVLFHLSDPQQLQLFSDFQTSLRARGLIPA</sequence>
<feature type="transmembrane region" description="Helical" evidence="20">
    <location>
        <begin position="524"/>
        <end position="545"/>
    </location>
</feature>
<evidence type="ECO:0000256" key="17">
    <source>
        <dbReference type="ARBA" id="ARBA00032396"/>
    </source>
</evidence>
<feature type="compositionally biased region" description="Polar residues" evidence="19">
    <location>
        <begin position="77"/>
        <end position="89"/>
    </location>
</feature>
<feature type="transmembrane region" description="Helical" evidence="20">
    <location>
        <begin position="484"/>
        <end position="503"/>
    </location>
</feature>
<dbReference type="VEuPathDB" id="FungiDB:VP01_1568g3"/>
<evidence type="ECO:0000256" key="1">
    <source>
        <dbReference type="ARBA" id="ARBA00001698"/>
    </source>
</evidence>
<dbReference type="InterPro" id="IPR016720">
    <property type="entry name" value="PC_Trfase_euk"/>
</dbReference>
<evidence type="ECO:0000256" key="12">
    <source>
        <dbReference type="ARBA" id="ARBA00023098"/>
    </source>
</evidence>
<evidence type="ECO:0000256" key="10">
    <source>
        <dbReference type="ARBA" id="ARBA00022695"/>
    </source>
</evidence>
<feature type="transmembrane region" description="Helical" evidence="20">
    <location>
        <begin position="457"/>
        <end position="478"/>
    </location>
</feature>
<comment type="catalytic activity">
    <reaction evidence="1">
        <text>a 1,2-diacyl-sn-glycero-3-phosphate + CTP + H(+) = a CDP-1,2-diacyl-sn-glycerol + diphosphate</text>
        <dbReference type="Rhea" id="RHEA:16229"/>
        <dbReference type="ChEBI" id="CHEBI:15378"/>
        <dbReference type="ChEBI" id="CHEBI:33019"/>
        <dbReference type="ChEBI" id="CHEBI:37563"/>
        <dbReference type="ChEBI" id="CHEBI:58332"/>
        <dbReference type="ChEBI" id="CHEBI:58608"/>
        <dbReference type="EC" id="2.7.7.41"/>
    </reaction>
</comment>
<evidence type="ECO:0000256" key="19">
    <source>
        <dbReference type="SAM" id="MobiDB-lite"/>
    </source>
</evidence>
<dbReference type="UniPathway" id="UPA00557">
    <property type="reaction ID" value="UER00614"/>
</dbReference>
<feature type="transmembrane region" description="Helical" evidence="20">
    <location>
        <begin position="363"/>
        <end position="383"/>
    </location>
</feature>
<keyword evidence="7" id="KW-0444">Lipid biosynthesis</keyword>
<evidence type="ECO:0000256" key="5">
    <source>
        <dbReference type="ARBA" id="ARBA00010185"/>
    </source>
</evidence>
<evidence type="ECO:0000256" key="11">
    <source>
        <dbReference type="ARBA" id="ARBA00022989"/>
    </source>
</evidence>
<evidence type="ECO:0000256" key="16">
    <source>
        <dbReference type="ARBA" id="ARBA00029893"/>
    </source>
</evidence>
<evidence type="ECO:0000256" key="7">
    <source>
        <dbReference type="ARBA" id="ARBA00022516"/>
    </source>
</evidence>